<dbReference type="GO" id="GO:0009103">
    <property type="term" value="P:lipopolysaccharide biosynthetic process"/>
    <property type="evidence" value="ECO:0007669"/>
    <property type="project" value="UniProtKB-KW"/>
</dbReference>
<keyword evidence="1" id="KW-1003">Cell membrane</keyword>
<dbReference type="Gene3D" id="3.90.550.10">
    <property type="entry name" value="Spore Coat Polysaccharide Biosynthesis Protein SpsA, Chain A"/>
    <property type="match status" value="1"/>
</dbReference>
<evidence type="ECO:0000256" key="8">
    <source>
        <dbReference type="SAM" id="Phobius"/>
    </source>
</evidence>
<name>A0A1F7VCI3_9BACT</name>
<sequence>MLTNKMLSAVVVCYRDEGNIPALYERLSKALAEVTPNWEIIYVNDASPDRSEDILRELAHKDPHLTVIIQSRNFGAQAAFTAGMEQTLGDAVILLDGDLQDPPEIIPQFVEKWLQGWEVVYGVRRRREQSMGKLNEWLYHQFYVLFNKLSYMKVPIDAGEFSLIDRKAVEWMNALPERDRLLRGLRAWVGFKQTGVEYVRPERFWGKSTNSFWKNLRWAKRAIFSFSYLPLEWISFIALLVTGIAALAILVYVILALFYPAPHGFLTTLVVILFLGAIQLLSLGVIAEYLAKILEEVKQRPRSIAREIINDHRKHPTSSS</sequence>
<dbReference type="SUPFAM" id="SSF53448">
    <property type="entry name" value="Nucleotide-diphospho-sugar transferases"/>
    <property type="match status" value="1"/>
</dbReference>
<organism evidence="10 11">
    <name type="scientific">Candidatus Uhrbacteria bacterium RIFCSPLOWO2_02_FULL_49_11</name>
    <dbReference type="NCBI Taxonomy" id="1802409"/>
    <lineage>
        <taxon>Bacteria</taxon>
        <taxon>Candidatus Uhriibacteriota</taxon>
    </lineage>
</organism>
<dbReference type="Proteomes" id="UP000178264">
    <property type="component" value="Unassembled WGS sequence"/>
</dbReference>
<evidence type="ECO:0000256" key="6">
    <source>
        <dbReference type="ARBA" id="ARBA00022989"/>
    </source>
</evidence>
<evidence type="ECO:0000256" key="3">
    <source>
        <dbReference type="ARBA" id="ARBA00022679"/>
    </source>
</evidence>
<dbReference type="AlphaFoldDB" id="A0A1F7VCI3"/>
<dbReference type="Pfam" id="PF00535">
    <property type="entry name" value="Glycos_transf_2"/>
    <property type="match status" value="1"/>
</dbReference>
<evidence type="ECO:0000256" key="1">
    <source>
        <dbReference type="ARBA" id="ARBA00022475"/>
    </source>
</evidence>
<keyword evidence="5" id="KW-0448">Lipopolysaccharide biosynthesis</keyword>
<proteinExistence type="predicted"/>
<keyword evidence="2" id="KW-0328">Glycosyltransferase</keyword>
<feature type="transmembrane region" description="Helical" evidence="8">
    <location>
        <begin position="265"/>
        <end position="291"/>
    </location>
</feature>
<keyword evidence="3" id="KW-0808">Transferase</keyword>
<keyword evidence="6 8" id="KW-1133">Transmembrane helix</keyword>
<protein>
    <recommendedName>
        <fullName evidence="9">Glycosyltransferase 2-like domain-containing protein</fullName>
    </recommendedName>
</protein>
<keyword evidence="4 8" id="KW-0812">Transmembrane</keyword>
<evidence type="ECO:0000256" key="7">
    <source>
        <dbReference type="ARBA" id="ARBA00023136"/>
    </source>
</evidence>
<feature type="transmembrane region" description="Helical" evidence="8">
    <location>
        <begin position="233"/>
        <end position="259"/>
    </location>
</feature>
<dbReference type="GO" id="GO:0016757">
    <property type="term" value="F:glycosyltransferase activity"/>
    <property type="evidence" value="ECO:0007669"/>
    <property type="project" value="UniProtKB-KW"/>
</dbReference>
<dbReference type="InterPro" id="IPR029044">
    <property type="entry name" value="Nucleotide-diphossugar_trans"/>
</dbReference>
<accession>A0A1F7VCI3</accession>
<evidence type="ECO:0000256" key="4">
    <source>
        <dbReference type="ARBA" id="ARBA00022692"/>
    </source>
</evidence>
<dbReference type="CDD" id="cd04187">
    <property type="entry name" value="DPM1_like_bac"/>
    <property type="match status" value="1"/>
</dbReference>
<dbReference type="EMBL" id="MGER01000046">
    <property type="protein sequence ID" value="OGL87858.1"/>
    <property type="molecule type" value="Genomic_DNA"/>
</dbReference>
<reference evidence="10 11" key="1">
    <citation type="journal article" date="2016" name="Nat. Commun.">
        <title>Thousands of microbial genomes shed light on interconnected biogeochemical processes in an aquifer system.</title>
        <authorList>
            <person name="Anantharaman K."/>
            <person name="Brown C.T."/>
            <person name="Hug L.A."/>
            <person name="Sharon I."/>
            <person name="Castelle C.J."/>
            <person name="Probst A.J."/>
            <person name="Thomas B.C."/>
            <person name="Singh A."/>
            <person name="Wilkins M.J."/>
            <person name="Karaoz U."/>
            <person name="Brodie E.L."/>
            <person name="Williams K.H."/>
            <person name="Hubbard S.S."/>
            <person name="Banfield J.F."/>
        </authorList>
    </citation>
    <scope>NUCLEOTIDE SEQUENCE [LARGE SCALE GENOMIC DNA]</scope>
</reference>
<dbReference type="InterPro" id="IPR001173">
    <property type="entry name" value="Glyco_trans_2-like"/>
</dbReference>
<dbReference type="GO" id="GO:0005886">
    <property type="term" value="C:plasma membrane"/>
    <property type="evidence" value="ECO:0007669"/>
    <property type="project" value="TreeGrafter"/>
</dbReference>
<keyword evidence="7 8" id="KW-0472">Membrane</keyword>
<comment type="caution">
    <text evidence="10">The sequence shown here is derived from an EMBL/GenBank/DDBJ whole genome shotgun (WGS) entry which is preliminary data.</text>
</comment>
<dbReference type="PANTHER" id="PTHR48090:SF3">
    <property type="entry name" value="UNDECAPRENYL-PHOSPHATE 4-DEOXY-4-FORMAMIDO-L-ARABINOSE TRANSFERASE"/>
    <property type="match status" value="1"/>
</dbReference>
<evidence type="ECO:0000313" key="11">
    <source>
        <dbReference type="Proteomes" id="UP000178264"/>
    </source>
</evidence>
<evidence type="ECO:0000256" key="2">
    <source>
        <dbReference type="ARBA" id="ARBA00022676"/>
    </source>
</evidence>
<evidence type="ECO:0000313" key="10">
    <source>
        <dbReference type="EMBL" id="OGL87858.1"/>
    </source>
</evidence>
<feature type="domain" description="Glycosyltransferase 2-like" evidence="9">
    <location>
        <begin position="8"/>
        <end position="169"/>
    </location>
</feature>
<evidence type="ECO:0000259" key="9">
    <source>
        <dbReference type="Pfam" id="PF00535"/>
    </source>
</evidence>
<evidence type="ECO:0000256" key="5">
    <source>
        <dbReference type="ARBA" id="ARBA00022985"/>
    </source>
</evidence>
<dbReference type="InterPro" id="IPR050256">
    <property type="entry name" value="Glycosyltransferase_2"/>
</dbReference>
<dbReference type="PANTHER" id="PTHR48090">
    <property type="entry name" value="UNDECAPRENYL-PHOSPHATE 4-DEOXY-4-FORMAMIDO-L-ARABINOSE TRANSFERASE-RELATED"/>
    <property type="match status" value="1"/>
</dbReference>
<gene>
    <name evidence="10" type="ORF">A3I42_03120</name>
</gene>